<dbReference type="Pfam" id="PF01177">
    <property type="entry name" value="Asp_Glu_race"/>
    <property type="match status" value="1"/>
</dbReference>
<dbReference type="AlphaFoldDB" id="A0A7X0RFZ4"/>
<reference evidence="2 3" key="1">
    <citation type="submission" date="2020-08" db="EMBL/GenBank/DDBJ databases">
        <authorList>
            <person name="Seo M.-J."/>
        </authorList>
    </citation>
    <scope>NUCLEOTIDE SEQUENCE [LARGE SCALE GENOMIC DNA]</scope>
    <source>
        <strain evidence="2 3">KIGAM211</strain>
    </source>
</reference>
<dbReference type="Gene3D" id="2.60.120.10">
    <property type="entry name" value="Jelly Rolls"/>
    <property type="match status" value="1"/>
</dbReference>
<organism evidence="2 3">
    <name type="scientific">Nocardioides luti</name>
    <dbReference type="NCBI Taxonomy" id="2761101"/>
    <lineage>
        <taxon>Bacteria</taxon>
        <taxon>Bacillati</taxon>
        <taxon>Actinomycetota</taxon>
        <taxon>Actinomycetes</taxon>
        <taxon>Propionibacteriales</taxon>
        <taxon>Nocardioidaceae</taxon>
        <taxon>Nocardioides</taxon>
    </lineage>
</organism>
<dbReference type="EMBL" id="JACKXE010000001">
    <property type="protein sequence ID" value="MBB6627607.1"/>
    <property type="molecule type" value="Genomic_DNA"/>
</dbReference>
<evidence type="ECO:0000313" key="2">
    <source>
        <dbReference type="EMBL" id="MBB6627607.1"/>
    </source>
</evidence>
<sequence>MTFPDGGHSDPWTVQYEESIYVAAGEASLLVGAEAEESEILAKSGDLVALPKGTTVRYGGKPGTELVLSIAPVNWRDQETTRIGDEQDAAGRATGSRRLLFLTPFHFAKKEHDDHFDSVVTELIAPAVDDTVVADHVEYFESDGMDYDAAQTVAVVNAVQRANADGYDAVIIACHYDPAVADARLASKIPVIAPLQLTCGVAIQHGPRFAVITDIEEAETVIAGLVHAYGYGDACTGVTAIGREGDNILEDTLGAATAVDEVVARLAAEGDVQSIVIGCTIVSAAYETHRQVFPDRGIAVLNSNLLAVKGAALAAN</sequence>
<gene>
    <name evidence="2" type="ORF">H5V45_09755</name>
</gene>
<dbReference type="Gene3D" id="3.40.50.12500">
    <property type="match status" value="1"/>
</dbReference>
<dbReference type="GO" id="GO:0047661">
    <property type="term" value="F:amino-acid racemase activity"/>
    <property type="evidence" value="ECO:0007669"/>
    <property type="project" value="InterPro"/>
</dbReference>
<keyword evidence="3" id="KW-1185">Reference proteome</keyword>
<dbReference type="InterPro" id="IPR011051">
    <property type="entry name" value="RmlC_Cupin_sf"/>
</dbReference>
<proteinExistence type="inferred from homology"/>
<dbReference type="SUPFAM" id="SSF51182">
    <property type="entry name" value="RmlC-like cupins"/>
    <property type="match status" value="1"/>
</dbReference>
<dbReference type="InterPro" id="IPR015942">
    <property type="entry name" value="Asp/Glu/hydantoin_racemase"/>
</dbReference>
<comment type="similarity">
    <text evidence="1">Belongs to the HyuE racemase family.</text>
</comment>
<comment type="caution">
    <text evidence="2">The sequence shown here is derived from an EMBL/GenBank/DDBJ whole genome shotgun (WGS) entry which is preliminary data.</text>
</comment>
<dbReference type="Proteomes" id="UP000523955">
    <property type="component" value="Unassembled WGS sequence"/>
</dbReference>
<evidence type="ECO:0000313" key="3">
    <source>
        <dbReference type="Proteomes" id="UP000523955"/>
    </source>
</evidence>
<name>A0A7X0RFZ4_9ACTN</name>
<accession>A0A7X0RFZ4</accession>
<dbReference type="InterPro" id="IPR053714">
    <property type="entry name" value="Iso_Racemase_Enz_sf"/>
</dbReference>
<evidence type="ECO:0000256" key="1">
    <source>
        <dbReference type="ARBA" id="ARBA00038414"/>
    </source>
</evidence>
<dbReference type="InterPro" id="IPR014710">
    <property type="entry name" value="RmlC-like_jellyroll"/>
</dbReference>
<protein>
    <submittedName>
        <fullName evidence="2">Aspartate/glutamate racemase family protein</fullName>
    </submittedName>
</protein>